<dbReference type="Pfam" id="PF00550">
    <property type="entry name" value="PP-binding"/>
    <property type="match status" value="1"/>
</dbReference>
<accession>A0ABS0GV29</accession>
<sequence length="69" mass="7238">MAPTGGASVYDDARLVFDLGFDSLRLIELAVVVEQRFALPPINLDHALAVTTVRDLVALVAAQTGEGGT</sequence>
<comment type="caution">
    <text evidence="2">The sequence shown here is derived from an EMBL/GenBank/DDBJ whole genome shotgun (WGS) entry which is preliminary data.</text>
</comment>
<name>A0ABS0GV29_9ACTN</name>
<dbReference type="Proteomes" id="UP000638560">
    <property type="component" value="Unassembled WGS sequence"/>
</dbReference>
<keyword evidence="3" id="KW-1185">Reference proteome</keyword>
<proteinExistence type="predicted"/>
<dbReference type="Gene3D" id="1.10.1200.10">
    <property type="entry name" value="ACP-like"/>
    <property type="match status" value="1"/>
</dbReference>
<dbReference type="EMBL" id="JADPUN010000139">
    <property type="protein sequence ID" value="MBF9129929.1"/>
    <property type="molecule type" value="Genomic_DNA"/>
</dbReference>
<protein>
    <submittedName>
        <fullName evidence="2">Acyl carrier protein</fullName>
    </submittedName>
</protein>
<evidence type="ECO:0000313" key="2">
    <source>
        <dbReference type="EMBL" id="MBF9129929.1"/>
    </source>
</evidence>
<dbReference type="InterPro" id="IPR036736">
    <property type="entry name" value="ACP-like_sf"/>
</dbReference>
<gene>
    <name evidence="2" type="ORF">I0C86_13290</name>
</gene>
<dbReference type="InterPro" id="IPR009081">
    <property type="entry name" value="PP-bd_ACP"/>
</dbReference>
<evidence type="ECO:0000259" key="1">
    <source>
        <dbReference type="PROSITE" id="PS50075"/>
    </source>
</evidence>
<reference evidence="2 3" key="1">
    <citation type="submission" date="2020-11" db="EMBL/GenBank/DDBJ databases">
        <title>A novel isolate from a Black sea contaminated sediment with potential to produce alkanes: Plantactinospora alkalitolerans sp. nov.</title>
        <authorList>
            <person name="Carro L."/>
            <person name="Veyisoglu A."/>
            <person name="Guven K."/>
            <person name="Schumann P."/>
            <person name="Klenk H.-P."/>
            <person name="Sahin N."/>
        </authorList>
    </citation>
    <scope>NUCLEOTIDE SEQUENCE [LARGE SCALE GENOMIC DNA]</scope>
    <source>
        <strain evidence="2 3">S1510</strain>
    </source>
</reference>
<feature type="domain" description="Carrier" evidence="1">
    <location>
        <begin position="1"/>
        <end position="64"/>
    </location>
</feature>
<dbReference type="PROSITE" id="PS50075">
    <property type="entry name" value="CARRIER"/>
    <property type="match status" value="1"/>
</dbReference>
<organism evidence="2 3">
    <name type="scientific">Plantactinospora alkalitolerans</name>
    <dbReference type="NCBI Taxonomy" id="2789879"/>
    <lineage>
        <taxon>Bacteria</taxon>
        <taxon>Bacillati</taxon>
        <taxon>Actinomycetota</taxon>
        <taxon>Actinomycetes</taxon>
        <taxon>Micromonosporales</taxon>
        <taxon>Micromonosporaceae</taxon>
        <taxon>Plantactinospora</taxon>
    </lineage>
</organism>
<evidence type="ECO:0000313" key="3">
    <source>
        <dbReference type="Proteomes" id="UP000638560"/>
    </source>
</evidence>
<dbReference type="SUPFAM" id="SSF47336">
    <property type="entry name" value="ACP-like"/>
    <property type="match status" value="1"/>
</dbReference>